<name>A0ABW1SC44_9PROT</name>
<gene>
    <name evidence="1" type="ORF">ACFQDM_14155</name>
</gene>
<dbReference type="EMBL" id="JBHSSW010000028">
    <property type="protein sequence ID" value="MFC6199225.1"/>
    <property type="molecule type" value="Genomic_DNA"/>
</dbReference>
<proteinExistence type="predicted"/>
<protein>
    <submittedName>
        <fullName evidence="1">PIN domain-containing protein</fullName>
    </submittedName>
</protein>
<evidence type="ECO:0000313" key="1">
    <source>
        <dbReference type="EMBL" id="MFC6199225.1"/>
    </source>
</evidence>
<organism evidence="1 2">
    <name type="scientific">Ponticaulis profundi</name>
    <dbReference type="NCBI Taxonomy" id="2665222"/>
    <lineage>
        <taxon>Bacteria</taxon>
        <taxon>Pseudomonadati</taxon>
        <taxon>Pseudomonadota</taxon>
        <taxon>Alphaproteobacteria</taxon>
        <taxon>Hyphomonadales</taxon>
        <taxon>Hyphomonadaceae</taxon>
        <taxon>Ponticaulis</taxon>
    </lineage>
</organism>
<accession>A0ABW1SC44</accession>
<sequence length="139" mass="15235">MIDVAEVFLNTDLLLYAAMGRENATREYDIARNIILEENYATSTDVLGEFFELATSVGTTPLSSSAANDWVKALTLKPCQQADTSMLREAAQLSSDAQLPIRIARKLVSAERLGCHKLYAQNFPDGLTHKGVSVVNPFV</sequence>
<keyword evidence="2" id="KW-1185">Reference proteome</keyword>
<evidence type="ECO:0000313" key="2">
    <source>
        <dbReference type="Proteomes" id="UP001596303"/>
    </source>
</evidence>
<reference evidence="2" key="1">
    <citation type="journal article" date="2019" name="Int. J. Syst. Evol. Microbiol.">
        <title>The Global Catalogue of Microorganisms (GCM) 10K type strain sequencing project: providing services to taxonomists for standard genome sequencing and annotation.</title>
        <authorList>
            <consortium name="The Broad Institute Genomics Platform"/>
            <consortium name="The Broad Institute Genome Sequencing Center for Infectious Disease"/>
            <person name="Wu L."/>
            <person name="Ma J."/>
        </authorList>
    </citation>
    <scope>NUCLEOTIDE SEQUENCE [LARGE SCALE GENOMIC DNA]</scope>
    <source>
        <strain evidence="2">CGMCC-1.15741</strain>
    </source>
</reference>
<dbReference type="RefSeq" id="WP_377380090.1">
    <property type="nucleotide sequence ID" value="NZ_JBHSSW010000028.1"/>
</dbReference>
<comment type="caution">
    <text evidence="1">The sequence shown here is derived from an EMBL/GenBank/DDBJ whole genome shotgun (WGS) entry which is preliminary data.</text>
</comment>
<dbReference type="Proteomes" id="UP001596303">
    <property type="component" value="Unassembled WGS sequence"/>
</dbReference>